<name>A0A226WNC4_CABSO</name>
<dbReference type="Proteomes" id="UP000214720">
    <property type="component" value="Unassembled WGS sequence"/>
</dbReference>
<proteinExistence type="predicted"/>
<evidence type="ECO:0000313" key="2">
    <source>
        <dbReference type="Proteomes" id="UP000214720"/>
    </source>
</evidence>
<organism evidence="1 2">
    <name type="scientific">Caballeronia sordidicola</name>
    <name type="common">Burkholderia sordidicola</name>
    <dbReference type="NCBI Taxonomy" id="196367"/>
    <lineage>
        <taxon>Bacteria</taxon>
        <taxon>Pseudomonadati</taxon>
        <taxon>Pseudomonadota</taxon>
        <taxon>Betaproteobacteria</taxon>
        <taxon>Burkholderiales</taxon>
        <taxon>Burkholderiaceae</taxon>
        <taxon>Caballeronia</taxon>
    </lineage>
</organism>
<gene>
    <name evidence="1" type="ORF">BSU04_40460</name>
</gene>
<dbReference type="EMBL" id="MTHB01000265">
    <property type="protein sequence ID" value="OXC72701.1"/>
    <property type="molecule type" value="Genomic_DNA"/>
</dbReference>
<sequence>MQLQNDEISVFQLVWRCPPHVSAQGLQAADAYLPLGQ</sequence>
<reference evidence="2" key="1">
    <citation type="submission" date="2017-01" db="EMBL/GenBank/DDBJ databases">
        <title>Genome Analysis of Deinococcus marmoris KOPRI26562.</title>
        <authorList>
            <person name="Kim J.H."/>
            <person name="Oh H.-M."/>
        </authorList>
    </citation>
    <scope>NUCLEOTIDE SEQUENCE [LARGE SCALE GENOMIC DNA]</scope>
    <source>
        <strain evidence="2">PAMC 26633</strain>
    </source>
</reference>
<evidence type="ECO:0000313" key="1">
    <source>
        <dbReference type="EMBL" id="OXC72701.1"/>
    </source>
</evidence>
<comment type="caution">
    <text evidence="1">The sequence shown here is derived from an EMBL/GenBank/DDBJ whole genome shotgun (WGS) entry which is preliminary data.</text>
</comment>
<accession>A0A226WNC4</accession>
<dbReference type="AlphaFoldDB" id="A0A226WNC4"/>
<protein>
    <submittedName>
        <fullName evidence="1">Uncharacterized protein</fullName>
    </submittedName>
</protein>